<evidence type="ECO:0000313" key="2">
    <source>
        <dbReference type="EMBL" id="MBA0774804.1"/>
    </source>
</evidence>
<keyword evidence="3" id="KW-1185">Reference proteome</keyword>
<dbReference type="Proteomes" id="UP000593568">
    <property type="component" value="Unassembled WGS sequence"/>
</dbReference>
<accession>A0A7J9EPY5</accession>
<dbReference type="Pfam" id="PF02458">
    <property type="entry name" value="Transferase"/>
    <property type="match status" value="2"/>
</dbReference>
<keyword evidence="1" id="KW-0808">Transferase</keyword>
<evidence type="ECO:0000313" key="3">
    <source>
        <dbReference type="Proteomes" id="UP000593568"/>
    </source>
</evidence>
<dbReference type="GO" id="GO:0016740">
    <property type="term" value="F:transferase activity"/>
    <property type="evidence" value="ECO:0007669"/>
    <property type="project" value="UniProtKB-KW"/>
</dbReference>
<dbReference type="InterPro" id="IPR051283">
    <property type="entry name" value="Sec_Metabolite_Acyltrans"/>
</dbReference>
<reference evidence="2 3" key="1">
    <citation type="journal article" date="2019" name="Genome Biol. Evol.">
        <title>Insights into the evolution of the New World diploid cottons (Gossypium, subgenus Houzingenia) based on genome sequencing.</title>
        <authorList>
            <person name="Grover C.E."/>
            <person name="Arick M.A. 2nd"/>
            <person name="Thrash A."/>
            <person name="Conover J.L."/>
            <person name="Sanders W.S."/>
            <person name="Peterson D.G."/>
            <person name="Frelichowski J.E."/>
            <person name="Scheffler J.A."/>
            <person name="Scheffler B.E."/>
            <person name="Wendel J.F."/>
        </authorList>
    </citation>
    <scope>NUCLEOTIDE SEQUENCE [LARGE SCALE GENOMIC DNA]</scope>
    <source>
        <strain evidence="2">8</strain>
        <tissue evidence="2">Leaf</tissue>
    </source>
</reference>
<dbReference type="PANTHER" id="PTHR31896:SF75">
    <property type="entry name" value="HXXXD-TYPE ACYL-TRANSFERASE FAMILY PROTEIN"/>
    <property type="match status" value="1"/>
</dbReference>
<organism evidence="2 3">
    <name type="scientific">Gossypium trilobum</name>
    <dbReference type="NCBI Taxonomy" id="34281"/>
    <lineage>
        <taxon>Eukaryota</taxon>
        <taxon>Viridiplantae</taxon>
        <taxon>Streptophyta</taxon>
        <taxon>Embryophyta</taxon>
        <taxon>Tracheophyta</taxon>
        <taxon>Spermatophyta</taxon>
        <taxon>Magnoliopsida</taxon>
        <taxon>eudicotyledons</taxon>
        <taxon>Gunneridae</taxon>
        <taxon>Pentapetalae</taxon>
        <taxon>rosids</taxon>
        <taxon>malvids</taxon>
        <taxon>Malvales</taxon>
        <taxon>Malvaceae</taxon>
        <taxon>Malvoideae</taxon>
        <taxon>Gossypium</taxon>
    </lineage>
</organism>
<proteinExistence type="predicted"/>
<dbReference type="PANTHER" id="PTHR31896">
    <property type="entry name" value="FAMILY REGULATORY PROTEIN, PUTATIVE (AFU_ORTHOLOGUE AFUA_3G14730)-RELATED"/>
    <property type="match status" value="1"/>
</dbReference>
<sequence>RLVADIYSNCTSLALKAKPNEALTSWDLQFLLSDYIQRSALFHIPQLSQDQESETLLVHYVKSSLSNCLDHFQHLTGHLAAVEHDDNTTSIFFDCNNGRALFVHAVVDKVSFRDIIEPAYVPSFVDSIFPLRGVKNCQGTVEPLVAVQVTKLVDGAFISISINHSIMDDASFFHAFSSCLEIVNGSSSLSKPLVFQRCFLNNNTIDDFHTIRIPNSYIKQIANEADDAPSGVKVRVFHFTKEVIAKLKEKSNVEVSINDEISSLQALLCHLWRSIVCNKKIDPDQETSYCLLIDARKQIRGFSNSFLNRVSSCGPNDSHLNNRPPLDAFDAMVTGFELRPVTLDNGLGNAAWQMNKVVASCHEEKLRNFFECWKRCPKLTRLSNLAPNIAVVTSGSPRFDIYGGNTGLGRPVAIRSGPGNKFDGRATVQSGKEDGSIDIEVCLPVETFEAMEKDKEFMDTVSIKS</sequence>
<protein>
    <submittedName>
        <fullName evidence="2">Uncharacterized protein</fullName>
    </submittedName>
</protein>
<name>A0A7J9EPY5_9ROSI</name>
<dbReference type="Gene3D" id="3.30.559.10">
    <property type="entry name" value="Chloramphenicol acetyltransferase-like domain"/>
    <property type="match status" value="2"/>
</dbReference>
<dbReference type="AlphaFoldDB" id="A0A7J9EPY5"/>
<feature type="non-terminal residue" evidence="2">
    <location>
        <position position="465"/>
    </location>
</feature>
<dbReference type="InterPro" id="IPR023213">
    <property type="entry name" value="CAT-like_dom_sf"/>
</dbReference>
<dbReference type="EMBL" id="JABEZW010000009">
    <property type="protein sequence ID" value="MBA0774804.1"/>
    <property type="molecule type" value="Genomic_DNA"/>
</dbReference>
<comment type="caution">
    <text evidence="2">The sequence shown here is derived from an EMBL/GenBank/DDBJ whole genome shotgun (WGS) entry which is preliminary data.</text>
</comment>
<evidence type="ECO:0000256" key="1">
    <source>
        <dbReference type="ARBA" id="ARBA00022679"/>
    </source>
</evidence>
<gene>
    <name evidence="2" type="ORF">Gotri_009987</name>
</gene>